<reference evidence="1" key="1">
    <citation type="submission" date="2022-07" db="EMBL/GenBank/DDBJ databases">
        <title>Genome Sequence of Lecanicillium saksenae.</title>
        <authorList>
            <person name="Buettner E."/>
        </authorList>
    </citation>
    <scope>NUCLEOTIDE SEQUENCE</scope>
    <source>
        <strain evidence="1">VT-O1</strain>
    </source>
</reference>
<dbReference type="Proteomes" id="UP001148737">
    <property type="component" value="Unassembled WGS sequence"/>
</dbReference>
<accession>A0ACC1QXG4</accession>
<protein>
    <submittedName>
        <fullName evidence="1">Uncharacterized protein</fullName>
    </submittedName>
</protein>
<evidence type="ECO:0000313" key="1">
    <source>
        <dbReference type="EMBL" id="KAJ3493694.1"/>
    </source>
</evidence>
<proteinExistence type="predicted"/>
<sequence length="363" mass="37979">MKVNTLAAIVATLIASAAAAPTEKRDLPLLGGHSGPIKSIGPLLDSIEGAIPGLGGSGSGQSDDTAGSLLSGLGGAGGAGLPGTMDRVFSEEIGQNWQQFCQLLLAVGLSGLIGTERQLRHKSAGLRTNSLVGLGSALFMLVSKYGFTDVLQHPQIDLDPSRIAAQIVSGIGFIGGGIIFKQQSDVRGLTTAAAVWLTAAVGSACGAGLPVLAALSTALYFVTVTLFPFLWVTVERVRAKRSNQDISVTIRYSSVNIGAERILDEILKRGASASVKRVDEVMMSTLQSPVLTIDRQPTARQADANSPLPPPMMTTTQGGYRRVFEMQLDISGTSTFNELVRALSDLEAVLGVSLERDTTMDEV</sequence>
<dbReference type="EMBL" id="JANAKD010000460">
    <property type="protein sequence ID" value="KAJ3493694.1"/>
    <property type="molecule type" value="Genomic_DNA"/>
</dbReference>
<name>A0ACC1QXG4_9HYPO</name>
<gene>
    <name evidence="1" type="ORF">NLG97_g4573</name>
</gene>
<comment type="caution">
    <text evidence="1">The sequence shown here is derived from an EMBL/GenBank/DDBJ whole genome shotgun (WGS) entry which is preliminary data.</text>
</comment>
<keyword evidence="2" id="KW-1185">Reference proteome</keyword>
<organism evidence="1 2">
    <name type="scientific">Lecanicillium saksenae</name>
    <dbReference type="NCBI Taxonomy" id="468837"/>
    <lineage>
        <taxon>Eukaryota</taxon>
        <taxon>Fungi</taxon>
        <taxon>Dikarya</taxon>
        <taxon>Ascomycota</taxon>
        <taxon>Pezizomycotina</taxon>
        <taxon>Sordariomycetes</taxon>
        <taxon>Hypocreomycetidae</taxon>
        <taxon>Hypocreales</taxon>
        <taxon>Cordycipitaceae</taxon>
        <taxon>Lecanicillium</taxon>
    </lineage>
</organism>
<evidence type="ECO:0000313" key="2">
    <source>
        <dbReference type="Proteomes" id="UP001148737"/>
    </source>
</evidence>